<accession>A0A0V1GJZ5</accession>
<sequence>FPEINIDDCTDVTDCRRKCEAKIDSDANGIDLWAPDGHGHSVGSHLCDFLYNNEHIPFIFNKIVHGYYRACGGPWRYTEQDSVDMLCCDMGVHDHCTGRK</sequence>
<reference evidence="1 2" key="1">
    <citation type="submission" date="2015-01" db="EMBL/GenBank/DDBJ databases">
        <title>Evolution of Trichinella species and genotypes.</title>
        <authorList>
            <person name="Korhonen P.K."/>
            <person name="Edoardo P."/>
            <person name="Giuseppe L.R."/>
            <person name="Gasser R.B."/>
        </authorList>
    </citation>
    <scope>NUCLEOTIDE SEQUENCE [LARGE SCALE GENOMIC DNA]</scope>
    <source>
        <strain evidence="1">ISS1029</strain>
    </source>
</reference>
<comment type="caution">
    <text evidence="1">The sequence shown here is derived from an EMBL/GenBank/DDBJ whole genome shotgun (WGS) entry which is preliminary data.</text>
</comment>
<proteinExistence type="predicted"/>
<protein>
    <submittedName>
        <fullName evidence="1">Uncharacterized protein</fullName>
    </submittedName>
</protein>
<dbReference type="AlphaFoldDB" id="A0A0V1GJZ5"/>
<evidence type="ECO:0000313" key="2">
    <source>
        <dbReference type="Proteomes" id="UP000055024"/>
    </source>
</evidence>
<organism evidence="1 2">
    <name type="scientific">Trichinella zimbabwensis</name>
    <dbReference type="NCBI Taxonomy" id="268475"/>
    <lineage>
        <taxon>Eukaryota</taxon>
        <taxon>Metazoa</taxon>
        <taxon>Ecdysozoa</taxon>
        <taxon>Nematoda</taxon>
        <taxon>Enoplea</taxon>
        <taxon>Dorylaimia</taxon>
        <taxon>Trichinellida</taxon>
        <taxon>Trichinellidae</taxon>
        <taxon>Trichinella</taxon>
    </lineage>
</organism>
<feature type="non-terminal residue" evidence="1">
    <location>
        <position position="1"/>
    </location>
</feature>
<keyword evidence="2" id="KW-1185">Reference proteome</keyword>
<evidence type="ECO:0000313" key="1">
    <source>
        <dbReference type="EMBL" id="KRY98163.1"/>
    </source>
</evidence>
<dbReference type="OrthoDB" id="6362141at2759"/>
<name>A0A0V1GJZ5_9BILA</name>
<dbReference type="Proteomes" id="UP000055024">
    <property type="component" value="Unassembled WGS sequence"/>
</dbReference>
<dbReference type="EMBL" id="JYDP01001548">
    <property type="protein sequence ID" value="KRY98163.1"/>
    <property type="molecule type" value="Genomic_DNA"/>
</dbReference>
<gene>
    <name evidence="1" type="ORF">T11_10141</name>
</gene>